<sequence length="129" mass="13540">MKKMLTGVCLTSVLLASGINLALAEEAKKDMGPSPAVIEQMDVANKLIALGDARKDPLLLIVAAKLQKTLGAEAASTPTQSTATNDVLDRAKKLSAGRKDLTGIADDVAAQKTKGGYVDSMTGQYRYTM</sequence>
<feature type="signal peptide" evidence="1">
    <location>
        <begin position="1"/>
        <end position="24"/>
    </location>
</feature>
<dbReference type="STRING" id="1188319.OYT1_01800"/>
<dbReference type="OrthoDB" id="7843865at2"/>
<feature type="chain" id="PRO_5017433170" description="Cytochrome b562" evidence="1">
    <location>
        <begin position="25"/>
        <end position="129"/>
    </location>
</feature>
<name>A0A2Z6GAP6_9PROT</name>
<dbReference type="EMBL" id="AP018738">
    <property type="protein sequence ID" value="BBE50494.1"/>
    <property type="molecule type" value="Genomic_DNA"/>
</dbReference>
<organism evidence="2 3">
    <name type="scientific">Ferriphaselus amnicola</name>
    <dbReference type="NCBI Taxonomy" id="1188319"/>
    <lineage>
        <taxon>Bacteria</taxon>
        <taxon>Pseudomonadati</taxon>
        <taxon>Pseudomonadota</taxon>
        <taxon>Betaproteobacteria</taxon>
        <taxon>Nitrosomonadales</taxon>
        <taxon>Gallionellaceae</taxon>
        <taxon>Ferriphaselus</taxon>
    </lineage>
</organism>
<dbReference type="RefSeq" id="WP_062626964.1">
    <property type="nucleotide sequence ID" value="NZ_AP018738.1"/>
</dbReference>
<evidence type="ECO:0000313" key="3">
    <source>
        <dbReference type="Proteomes" id="UP000033070"/>
    </source>
</evidence>
<evidence type="ECO:0008006" key="4">
    <source>
        <dbReference type="Google" id="ProtNLM"/>
    </source>
</evidence>
<proteinExistence type="predicted"/>
<dbReference type="KEGG" id="fam:OYT1_ch0932"/>
<protein>
    <recommendedName>
        <fullName evidence="4">Cytochrome b562</fullName>
    </recommendedName>
</protein>
<dbReference type="AlphaFoldDB" id="A0A2Z6GAP6"/>
<accession>A0A2Z6GAP6</accession>
<evidence type="ECO:0000256" key="1">
    <source>
        <dbReference type="SAM" id="SignalP"/>
    </source>
</evidence>
<reference evidence="2 3" key="1">
    <citation type="submission" date="2018-06" db="EMBL/GenBank/DDBJ databases">
        <title>OYT1 Genome Sequencing.</title>
        <authorList>
            <person name="Kato S."/>
            <person name="Itoh T."/>
            <person name="Ohkuma M."/>
        </authorList>
    </citation>
    <scope>NUCLEOTIDE SEQUENCE [LARGE SCALE GENOMIC DNA]</scope>
    <source>
        <strain evidence="2 3">OYT1</strain>
    </source>
</reference>
<gene>
    <name evidence="2" type="ORF">OYT1_ch0932</name>
</gene>
<dbReference type="Proteomes" id="UP000033070">
    <property type="component" value="Chromosome"/>
</dbReference>
<evidence type="ECO:0000313" key="2">
    <source>
        <dbReference type="EMBL" id="BBE50494.1"/>
    </source>
</evidence>
<keyword evidence="1" id="KW-0732">Signal</keyword>
<keyword evidence="3" id="KW-1185">Reference proteome</keyword>